<accession>A0ABV7V8F5</accession>
<evidence type="ECO:0000256" key="4">
    <source>
        <dbReference type="PROSITE-ProRule" id="PRU00335"/>
    </source>
</evidence>
<sequence>MKLDQSEERRSKPHAEGKAPGQLIRQSQKHATRSAIVRAARACFLASGVAKASFDEVAEPAGLSRATVYLHFSSKDQLLLGMLGEDWDARCALFALLQANAISPDAFALWLREVVARYQARRGSIGLYALALAQIPDLSDCIVAQRDRLIATLGARFPAFAITATTPMEKQVDVHLMIVQIEHVCLMGVRGYTQDAVEAGIALVSRRLADYVAAG</sequence>
<evidence type="ECO:0000313" key="8">
    <source>
        <dbReference type="Proteomes" id="UP001595683"/>
    </source>
</evidence>
<name>A0ABV7V8F5_9SPHN</name>
<dbReference type="Pfam" id="PF00440">
    <property type="entry name" value="TetR_N"/>
    <property type="match status" value="1"/>
</dbReference>
<proteinExistence type="predicted"/>
<gene>
    <name evidence="7" type="ORF">ACFOOT_20070</name>
</gene>
<dbReference type="Gene3D" id="1.10.357.10">
    <property type="entry name" value="Tetracycline Repressor, domain 2"/>
    <property type="match status" value="1"/>
</dbReference>
<keyword evidence="1" id="KW-0805">Transcription regulation</keyword>
<keyword evidence="8" id="KW-1185">Reference proteome</keyword>
<evidence type="ECO:0000256" key="2">
    <source>
        <dbReference type="ARBA" id="ARBA00023125"/>
    </source>
</evidence>
<protein>
    <submittedName>
        <fullName evidence="7">TetR/AcrR family transcriptional regulator</fullName>
    </submittedName>
</protein>
<comment type="caution">
    <text evidence="7">The sequence shown here is derived from an EMBL/GenBank/DDBJ whole genome shotgun (WGS) entry which is preliminary data.</text>
</comment>
<dbReference type="InterPro" id="IPR009057">
    <property type="entry name" value="Homeodomain-like_sf"/>
</dbReference>
<feature type="DNA-binding region" description="H-T-H motif" evidence="4">
    <location>
        <begin position="53"/>
        <end position="72"/>
    </location>
</feature>
<dbReference type="InterPro" id="IPR050109">
    <property type="entry name" value="HTH-type_TetR-like_transc_reg"/>
</dbReference>
<keyword evidence="3" id="KW-0804">Transcription</keyword>
<dbReference type="Proteomes" id="UP001595683">
    <property type="component" value="Unassembled WGS sequence"/>
</dbReference>
<dbReference type="PROSITE" id="PS50977">
    <property type="entry name" value="HTH_TETR_2"/>
    <property type="match status" value="1"/>
</dbReference>
<dbReference type="PRINTS" id="PR00455">
    <property type="entry name" value="HTHTETR"/>
</dbReference>
<reference evidence="8" key="1">
    <citation type="journal article" date="2019" name="Int. J. Syst. Evol. Microbiol.">
        <title>The Global Catalogue of Microorganisms (GCM) 10K type strain sequencing project: providing services to taxonomists for standard genome sequencing and annotation.</title>
        <authorList>
            <consortium name="The Broad Institute Genomics Platform"/>
            <consortium name="The Broad Institute Genome Sequencing Center for Infectious Disease"/>
            <person name="Wu L."/>
            <person name="Ma J."/>
        </authorList>
    </citation>
    <scope>NUCLEOTIDE SEQUENCE [LARGE SCALE GENOMIC DNA]</scope>
    <source>
        <strain evidence="8">KCTC 42224</strain>
    </source>
</reference>
<evidence type="ECO:0000256" key="1">
    <source>
        <dbReference type="ARBA" id="ARBA00023015"/>
    </source>
</evidence>
<feature type="region of interest" description="Disordered" evidence="5">
    <location>
        <begin position="1"/>
        <end position="26"/>
    </location>
</feature>
<organism evidence="7 8">
    <name type="scientific">Novosphingobium pokkalii</name>
    <dbReference type="NCBI Taxonomy" id="1770194"/>
    <lineage>
        <taxon>Bacteria</taxon>
        <taxon>Pseudomonadati</taxon>
        <taxon>Pseudomonadota</taxon>
        <taxon>Alphaproteobacteria</taxon>
        <taxon>Sphingomonadales</taxon>
        <taxon>Sphingomonadaceae</taxon>
        <taxon>Novosphingobium</taxon>
    </lineage>
</organism>
<evidence type="ECO:0000256" key="3">
    <source>
        <dbReference type="ARBA" id="ARBA00023163"/>
    </source>
</evidence>
<dbReference type="PANTHER" id="PTHR30055:SF151">
    <property type="entry name" value="TRANSCRIPTIONAL REGULATORY PROTEIN"/>
    <property type="match status" value="1"/>
</dbReference>
<feature type="compositionally biased region" description="Basic and acidic residues" evidence="5">
    <location>
        <begin position="1"/>
        <end position="17"/>
    </location>
</feature>
<dbReference type="EMBL" id="JBHRYE010000051">
    <property type="protein sequence ID" value="MFC3673724.1"/>
    <property type="molecule type" value="Genomic_DNA"/>
</dbReference>
<keyword evidence="2 4" id="KW-0238">DNA-binding</keyword>
<evidence type="ECO:0000313" key="7">
    <source>
        <dbReference type="EMBL" id="MFC3673724.1"/>
    </source>
</evidence>
<dbReference type="InterPro" id="IPR001647">
    <property type="entry name" value="HTH_TetR"/>
</dbReference>
<dbReference type="PANTHER" id="PTHR30055">
    <property type="entry name" value="HTH-TYPE TRANSCRIPTIONAL REGULATOR RUTR"/>
    <property type="match status" value="1"/>
</dbReference>
<feature type="domain" description="HTH tetR-type" evidence="6">
    <location>
        <begin position="30"/>
        <end position="90"/>
    </location>
</feature>
<dbReference type="RefSeq" id="WP_191325742.1">
    <property type="nucleotide sequence ID" value="NZ_BMZP01000021.1"/>
</dbReference>
<evidence type="ECO:0000256" key="5">
    <source>
        <dbReference type="SAM" id="MobiDB-lite"/>
    </source>
</evidence>
<dbReference type="SUPFAM" id="SSF46689">
    <property type="entry name" value="Homeodomain-like"/>
    <property type="match status" value="1"/>
</dbReference>
<evidence type="ECO:0000259" key="6">
    <source>
        <dbReference type="PROSITE" id="PS50977"/>
    </source>
</evidence>